<proteinExistence type="predicted"/>
<reference evidence="2 3" key="1">
    <citation type="submission" date="2020-01" db="EMBL/GenBank/DDBJ databases">
        <title>Complete and circular genome sequences of six lactobacillus isolates from horses.</title>
        <authorList>
            <person name="Hassan H.M."/>
        </authorList>
    </citation>
    <scope>NUCLEOTIDE SEQUENCE [LARGE SCALE GENOMIC DNA]</scope>
    <source>
        <strain evidence="2 3">3DG</strain>
    </source>
</reference>
<evidence type="ECO:0000313" key="2">
    <source>
        <dbReference type="EMBL" id="QLL67782.1"/>
    </source>
</evidence>
<dbReference type="Pfam" id="PF04738">
    <property type="entry name" value="Lant_dehydr_N"/>
    <property type="match status" value="1"/>
</dbReference>
<organism evidence="2 3">
    <name type="scientific">Lactobacillus johnsonii</name>
    <dbReference type="NCBI Taxonomy" id="33959"/>
    <lineage>
        <taxon>Bacteria</taxon>
        <taxon>Bacillati</taxon>
        <taxon>Bacillota</taxon>
        <taxon>Bacilli</taxon>
        <taxon>Lactobacillales</taxon>
        <taxon>Lactobacillaceae</taxon>
        <taxon>Lactobacillus</taxon>
    </lineage>
</organism>
<feature type="domain" description="Lantibiotic dehydratase N-terminal" evidence="1">
    <location>
        <begin position="32"/>
        <end position="139"/>
    </location>
</feature>
<dbReference type="Proteomes" id="UP000510788">
    <property type="component" value="Chromosome"/>
</dbReference>
<protein>
    <recommendedName>
        <fullName evidence="1">Lantibiotic dehydratase N-terminal domain-containing protein</fullName>
    </recommendedName>
</protein>
<evidence type="ECO:0000313" key="3">
    <source>
        <dbReference type="Proteomes" id="UP000510788"/>
    </source>
</evidence>
<evidence type="ECO:0000259" key="1">
    <source>
        <dbReference type="Pfam" id="PF04738"/>
    </source>
</evidence>
<sequence>MNNEVLNSVQVRISNNDINIHFNIKNNQIKIDKTFLEAILISSPSLYKSICNYSTLNSKSKLKVVNSLRDYSKRINSRATPYGIFTTVGIGEREKTTSLENQKYKKVYPTMEWLMLIRDKLLASLNNISKVQVQWNELII</sequence>
<gene>
    <name evidence="2" type="ORF">GTO82_02360</name>
</gene>
<accession>A0A9X7U0A3</accession>
<dbReference type="EMBL" id="CP047409">
    <property type="protein sequence ID" value="QLL67782.1"/>
    <property type="molecule type" value="Genomic_DNA"/>
</dbReference>
<dbReference type="InterPro" id="IPR006827">
    <property type="entry name" value="Lant_deHydtase_N"/>
</dbReference>
<name>A0A9X7U0A3_LACJH</name>
<dbReference type="AlphaFoldDB" id="A0A9X7U0A3"/>